<proteinExistence type="predicted"/>
<name>A0ABS5RL97_9MYCO</name>
<accession>A0ABS5RL97</accession>
<gene>
    <name evidence="1" type="ORF">KIH27_15835</name>
</gene>
<dbReference type="EMBL" id="JAHCLR010000035">
    <property type="protein sequence ID" value="MBS9535060.1"/>
    <property type="molecule type" value="Genomic_DNA"/>
</dbReference>
<evidence type="ECO:0000313" key="1">
    <source>
        <dbReference type="EMBL" id="MBS9535060.1"/>
    </source>
</evidence>
<keyword evidence="2" id="KW-1185">Reference proteome</keyword>
<dbReference type="Proteomes" id="UP001519535">
    <property type="component" value="Unassembled WGS sequence"/>
</dbReference>
<sequence>MIAIFGRSPALDVHASDGGLFAEPGLQREMTREERVMAKDMSGTAVPREEVLVELIGRGRRRFIRRG</sequence>
<reference evidence="1 2" key="1">
    <citation type="submission" date="2021-05" db="EMBL/GenBank/DDBJ databases">
        <title>Mycobacterium acidophilum sp. nov., an extremely acid-tolerant member of the genus Mycobacterium.</title>
        <authorList>
            <person name="Xia J."/>
        </authorList>
    </citation>
    <scope>NUCLEOTIDE SEQUENCE [LARGE SCALE GENOMIC DNA]</scope>
    <source>
        <strain evidence="1 2">M1</strain>
    </source>
</reference>
<comment type="caution">
    <text evidence="1">The sequence shown here is derived from an EMBL/GenBank/DDBJ whole genome shotgun (WGS) entry which is preliminary data.</text>
</comment>
<protein>
    <submittedName>
        <fullName evidence="1">Uncharacterized protein</fullName>
    </submittedName>
</protein>
<evidence type="ECO:0000313" key="2">
    <source>
        <dbReference type="Proteomes" id="UP001519535"/>
    </source>
</evidence>
<organism evidence="1 2">
    <name type="scientific">Mycolicibacter acidiphilus</name>
    <dbReference type="NCBI Taxonomy" id="2835306"/>
    <lineage>
        <taxon>Bacteria</taxon>
        <taxon>Bacillati</taxon>
        <taxon>Actinomycetota</taxon>
        <taxon>Actinomycetes</taxon>
        <taxon>Mycobacteriales</taxon>
        <taxon>Mycobacteriaceae</taxon>
        <taxon>Mycolicibacter</taxon>
    </lineage>
</organism>